<dbReference type="PANTHER" id="PTHR23076:SF97">
    <property type="entry name" value="ATP-DEPENDENT ZINC METALLOPROTEASE YME1L1"/>
    <property type="match status" value="1"/>
</dbReference>
<reference evidence="12" key="1">
    <citation type="journal article" date="2014" name="PLoS ONE">
        <title>Transcriptome-Based Identification of ABC Transporters in the Western Tarnished Plant Bug Lygus hesperus.</title>
        <authorList>
            <person name="Hull J.J."/>
            <person name="Chaney K."/>
            <person name="Geib S.M."/>
            <person name="Fabrick J.A."/>
            <person name="Brent C.S."/>
            <person name="Walsh D."/>
            <person name="Lavine L.C."/>
        </authorList>
    </citation>
    <scope>NUCLEOTIDE SEQUENCE</scope>
</reference>
<comment type="similarity">
    <text evidence="2">In the C-terminal section; belongs to the peptidase M41 family.</text>
</comment>
<comment type="similarity">
    <text evidence="3">In the N-terminal section; belongs to the AAA ATPase family.</text>
</comment>
<dbReference type="PANTHER" id="PTHR23076">
    <property type="entry name" value="METALLOPROTEASE M41 FTSH"/>
    <property type="match status" value="1"/>
</dbReference>
<dbReference type="PROSITE" id="PS00674">
    <property type="entry name" value="AAA"/>
    <property type="match status" value="1"/>
</dbReference>
<proteinExistence type="inferred from homology"/>
<dbReference type="GO" id="GO:0046872">
    <property type="term" value="F:metal ion binding"/>
    <property type="evidence" value="ECO:0007669"/>
    <property type="project" value="UniProtKB-KW"/>
</dbReference>
<dbReference type="InterPro" id="IPR027417">
    <property type="entry name" value="P-loop_NTPase"/>
</dbReference>
<dbReference type="Pfam" id="PF00004">
    <property type="entry name" value="AAA"/>
    <property type="match status" value="1"/>
</dbReference>
<dbReference type="EMBL" id="GDHC01020663">
    <property type="protein sequence ID" value="JAP97965.1"/>
    <property type="molecule type" value="Transcribed_RNA"/>
</dbReference>
<comment type="similarity">
    <text evidence="7">Belongs to the AAA ATPase family.</text>
</comment>
<keyword evidence="7" id="KW-0067">ATP-binding</keyword>
<evidence type="ECO:0000259" key="8">
    <source>
        <dbReference type="Pfam" id="PF00004"/>
    </source>
</evidence>
<accession>A0A0A9WYP9</accession>
<evidence type="ECO:0000313" key="10">
    <source>
        <dbReference type="EMBL" id="JAG09976.1"/>
    </source>
</evidence>
<evidence type="ECO:0000256" key="7">
    <source>
        <dbReference type="RuleBase" id="RU003651"/>
    </source>
</evidence>
<keyword evidence="6 12" id="KW-0378">Hydrolase</keyword>
<reference evidence="12" key="2">
    <citation type="submission" date="2014-07" db="EMBL/GenBank/DDBJ databases">
        <authorList>
            <person name="Hull J."/>
        </authorList>
    </citation>
    <scope>NUCLEOTIDE SEQUENCE</scope>
</reference>
<dbReference type="SUPFAM" id="SSF52540">
    <property type="entry name" value="P-loop containing nucleoside triphosphate hydrolases"/>
    <property type="match status" value="1"/>
</dbReference>
<sequence>MFVGLGARRVRELFASAKKHSPALIFIDEIDALGGKRNRSDHSATRMTLNQLLAEMDGFQSSDAVVVLAATNTQETLDKALLRPGRFDTTISVDPPDMKGRAEVLQIYLDKIKACPTISAEQIARETTGFTGAELSNLVNMAAIHAAVFDKSQVTLDDIEYAKDRVSMGS</sequence>
<dbReference type="GO" id="GO:0016887">
    <property type="term" value="F:ATP hydrolysis activity"/>
    <property type="evidence" value="ECO:0007669"/>
    <property type="project" value="InterPro"/>
</dbReference>
<feature type="domain" description="AAA ATPase AAA+ lid" evidence="9">
    <location>
        <begin position="120"/>
        <end position="160"/>
    </location>
</feature>
<protein>
    <submittedName>
        <fullName evidence="12">ATP-dependent zinc metalloprotease FTSH 5, mitochondrial</fullName>
    </submittedName>
</protein>
<keyword evidence="12" id="KW-0645">Protease</keyword>
<evidence type="ECO:0000313" key="12">
    <source>
        <dbReference type="EMBL" id="JAG09980.1"/>
    </source>
</evidence>
<dbReference type="GO" id="GO:0008237">
    <property type="term" value="F:metallopeptidase activity"/>
    <property type="evidence" value="ECO:0007669"/>
    <property type="project" value="UniProtKB-KW"/>
</dbReference>
<evidence type="ECO:0000256" key="3">
    <source>
        <dbReference type="ARBA" id="ARBA00010550"/>
    </source>
</evidence>
<feature type="domain" description="ATPase AAA-type core" evidence="8">
    <location>
        <begin position="2"/>
        <end position="93"/>
    </location>
</feature>
<keyword evidence="4" id="KW-0479">Metal-binding</keyword>
<keyword evidence="7" id="KW-0547">Nucleotide-binding</keyword>
<reference evidence="13" key="3">
    <citation type="journal article" date="2016" name="Gigascience">
        <title>De novo construction of an expanded transcriptome assembly for the western tarnished plant bug, Lygus hesperus.</title>
        <authorList>
            <person name="Tassone E.E."/>
            <person name="Geib S.M."/>
            <person name="Hall B."/>
            <person name="Fabrick J.A."/>
            <person name="Brent C.S."/>
            <person name="Hull J.J."/>
        </authorList>
    </citation>
    <scope>NUCLEOTIDE SEQUENCE</scope>
</reference>
<dbReference type="GO" id="GO:0005524">
    <property type="term" value="F:ATP binding"/>
    <property type="evidence" value="ECO:0007669"/>
    <property type="project" value="UniProtKB-KW"/>
</dbReference>
<name>A0A0A9WYP9_LYGHE</name>
<evidence type="ECO:0000259" key="9">
    <source>
        <dbReference type="Pfam" id="PF17862"/>
    </source>
</evidence>
<dbReference type="EMBL" id="GBHO01033626">
    <property type="protein sequence ID" value="JAG09978.1"/>
    <property type="molecule type" value="Transcribed_RNA"/>
</dbReference>
<evidence type="ECO:0000256" key="5">
    <source>
        <dbReference type="ARBA" id="ARBA00022833"/>
    </source>
</evidence>
<dbReference type="EMBL" id="GBHO01033624">
    <property type="protein sequence ID" value="JAG09980.1"/>
    <property type="molecule type" value="Transcribed_RNA"/>
</dbReference>
<dbReference type="InterPro" id="IPR003959">
    <property type="entry name" value="ATPase_AAA_core"/>
</dbReference>
<dbReference type="InterPro" id="IPR003960">
    <property type="entry name" value="ATPase_AAA_CS"/>
</dbReference>
<organism evidence="12">
    <name type="scientific">Lygus hesperus</name>
    <name type="common">Western plant bug</name>
    <dbReference type="NCBI Taxonomy" id="30085"/>
    <lineage>
        <taxon>Eukaryota</taxon>
        <taxon>Metazoa</taxon>
        <taxon>Ecdysozoa</taxon>
        <taxon>Arthropoda</taxon>
        <taxon>Hexapoda</taxon>
        <taxon>Insecta</taxon>
        <taxon>Pterygota</taxon>
        <taxon>Neoptera</taxon>
        <taxon>Paraneoptera</taxon>
        <taxon>Hemiptera</taxon>
        <taxon>Heteroptera</taxon>
        <taxon>Panheteroptera</taxon>
        <taxon>Cimicomorpha</taxon>
        <taxon>Miridae</taxon>
        <taxon>Mirini</taxon>
        <taxon>Lygus</taxon>
    </lineage>
</organism>
<dbReference type="Gene3D" id="3.40.50.300">
    <property type="entry name" value="P-loop containing nucleotide triphosphate hydrolases"/>
    <property type="match status" value="1"/>
</dbReference>
<evidence type="ECO:0000256" key="6">
    <source>
        <dbReference type="ARBA" id="ARBA00023049"/>
    </source>
</evidence>
<dbReference type="GO" id="GO:0004176">
    <property type="term" value="F:ATP-dependent peptidase activity"/>
    <property type="evidence" value="ECO:0007669"/>
    <property type="project" value="TreeGrafter"/>
</dbReference>
<keyword evidence="5" id="KW-0862">Zinc</keyword>
<dbReference type="FunFam" id="1.10.8.60:FF:000001">
    <property type="entry name" value="ATP-dependent zinc metalloprotease FtsH"/>
    <property type="match status" value="1"/>
</dbReference>
<evidence type="ECO:0000256" key="4">
    <source>
        <dbReference type="ARBA" id="ARBA00022723"/>
    </source>
</evidence>
<dbReference type="AlphaFoldDB" id="A0A0A9WYP9"/>
<dbReference type="InterPro" id="IPR041569">
    <property type="entry name" value="AAA_lid_3"/>
</dbReference>
<dbReference type="EMBL" id="GBHO01033628">
    <property type="protein sequence ID" value="JAG09976.1"/>
    <property type="molecule type" value="Transcribed_RNA"/>
</dbReference>
<dbReference type="Gene3D" id="1.10.8.60">
    <property type="match status" value="1"/>
</dbReference>
<evidence type="ECO:0000256" key="2">
    <source>
        <dbReference type="ARBA" id="ARBA00010044"/>
    </source>
</evidence>
<evidence type="ECO:0000313" key="13">
    <source>
        <dbReference type="EMBL" id="JAP97965.1"/>
    </source>
</evidence>
<evidence type="ECO:0000256" key="1">
    <source>
        <dbReference type="ARBA" id="ARBA00001947"/>
    </source>
</evidence>
<comment type="cofactor">
    <cofactor evidence="1">
        <name>Zn(2+)</name>
        <dbReference type="ChEBI" id="CHEBI:29105"/>
    </cofactor>
</comment>
<evidence type="ECO:0000313" key="11">
    <source>
        <dbReference type="EMBL" id="JAG09978.1"/>
    </source>
</evidence>
<dbReference type="Pfam" id="PF17862">
    <property type="entry name" value="AAA_lid_3"/>
    <property type="match status" value="1"/>
</dbReference>
<dbReference type="GO" id="GO:0006508">
    <property type="term" value="P:proteolysis"/>
    <property type="evidence" value="ECO:0007669"/>
    <property type="project" value="UniProtKB-KW"/>
</dbReference>
<gene>
    <name evidence="12" type="primary">FTSH5_0</name>
    <name evidence="13" type="synonym">FTSH5</name>
    <name evidence="11" type="synonym">FTSH5_2</name>
    <name evidence="10" type="synonym">FTSH5_3</name>
    <name evidence="12" type="ORF">CM83_84089</name>
    <name evidence="11" type="ORF">CM83_84093</name>
    <name evidence="10" type="ORF">CM83_84101</name>
    <name evidence="13" type="ORF">g.13071</name>
</gene>
<keyword evidence="6 12" id="KW-0482">Metalloprotease</keyword>